<dbReference type="GeneTree" id="ENSGT00940000162913"/>
<evidence type="ECO:0000256" key="2">
    <source>
        <dbReference type="ARBA" id="ARBA00004586"/>
    </source>
</evidence>
<keyword evidence="6" id="KW-0256">Endoplasmic reticulum</keyword>
<evidence type="ECO:0000256" key="11">
    <source>
        <dbReference type="ARBA" id="ARBA00023136"/>
    </source>
</evidence>
<dbReference type="GO" id="GO:0020037">
    <property type="term" value="F:heme binding"/>
    <property type="evidence" value="ECO:0007669"/>
    <property type="project" value="InterPro"/>
</dbReference>
<dbReference type="OMA" id="HGRCAYT"/>
<evidence type="ECO:0000313" key="12">
    <source>
        <dbReference type="Ensembl" id="ENSNGAP00000004445.1"/>
    </source>
</evidence>
<evidence type="ECO:0000256" key="3">
    <source>
        <dbReference type="ARBA" id="ARBA00010617"/>
    </source>
</evidence>
<name>A0A8C6QKS3_NANGA</name>
<sequence length="119" mass="13404">MDSIVVLVLSLSCLLLFLLWRQSSRRWKLPPGPIPLPIIGNFLQIDIKDIHQSANPTVVLHGYEAVKEALIDHGEEFAGRGNFPVAEKINKGLGIIFSNGKRWKGIRRFTLMTLRNLGM</sequence>
<evidence type="ECO:0000256" key="4">
    <source>
        <dbReference type="ARBA" id="ARBA00012109"/>
    </source>
</evidence>
<keyword evidence="13" id="KW-1185">Reference proteome</keyword>
<dbReference type="EC" id="1.14.14.1" evidence="4"/>
<reference evidence="12" key="1">
    <citation type="submission" date="2025-08" db="UniProtKB">
        <authorList>
            <consortium name="Ensembl"/>
        </authorList>
    </citation>
    <scope>IDENTIFICATION</scope>
</reference>
<evidence type="ECO:0000256" key="6">
    <source>
        <dbReference type="ARBA" id="ARBA00022824"/>
    </source>
</evidence>
<dbReference type="InterPro" id="IPR001128">
    <property type="entry name" value="Cyt_P450"/>
</dbReference>
<keyword evidence="11" id="KW-0472">Membrane</keyword>
<dbReference type="SUPFAM" id="SSF48264">
    <property type="entry name" value="Cytochrome P450"/>
    <property type="match status" value="1"/>
</dbReference>
<dbReference type="Pfam" id="PF00067">
    <property type="entry name" value="p450"/>
    <property type="match status" value="1"/>
</dbReference>
<evidence type="ECO:0000256" key="10">
    <source>
        <dbReference type="ARBA" id="ARBA00023033"/>
    </source>
</evidence>
<dbReference type="GO" id="GO:0006082">
    <property type="term" value="P:organic acid metabolic process"/>
    <property type="evidence" value="ECO:0007669"/>
    <property type="project" value="TreeGrafter"/>
</dbReference>
<dbReference type="Proteomes" id="UP000694381">
    <property type="component" value="Unassembled WGS sequence"/>
</dbReference>
<dbReference type="PANTHER" id="PTHR24300">
    <property type="entry name" value="CYTOCHROME P450 508A4-RELATED"/>
    <property type="match status" value="1"/>
</dbReference>
<evidence type="ECO:0000313" key="13">
    <source>
        <dbReference type="Proteomes" id="UP000694381"/>
    </source>
</evidence>
<reference evidence="12" key="2">
    <citation type="submission" date="2025-09" db="UniProtKB">
        <authorList>
            <consortium name="Ensembl"/>
        </authorList>
    </citation>
    <scope>IDENTIFICATION</scope>
</reference>
<evidence type="ECO:0000256" key="1">
    <source>
        <dbReference type="ARBA" id="ARBA00004524"/>
    </source>
</evidence>
<accession>A0A8C6QKS3</accession>
<dbReference type="GO" id="GO:0006805">
    <property type="term" value="P:xenobiotic metabolic process"/>
    <property type="evidence" value="ECO:0007669"/>
    <property type="project" value="TreeGrafter"/>
</dbReference>
<dbReference type="GO" id="GO:0005789">
    <property type="term" value="C:endoplasmic reticulum membrane"/>
    <property type="evidence" value="ECO:0007669"/>
    <property type="project" value="UniProtKB-SubCell"/>
</dbReference>
<dbReference type="Gene3D" id="1.10.630.10">
    <property type="entry name" value="Cytochrome P450"/>
    <property type="match status" value="1"/>
</dbReference>
<protein>
    <recommendedName>
        <fullName evidence="4">unspecific monooxygenase</fullName>
        <ecNumber evidence="4">1.14.14.1</ecNumber>
    </recommendedName>
</protein>
<keyword evidence="8" id="KW-0560">Oxidoreductase</keyword>
<comment type="similarity">
    <text evidence="3">Belongs to the cytochrome P450 family.</text>
</comment>
<keyword evidence="10" id="KW-0503">Monooxygenase</keyword>
<keyword evidence="9" id="KW-0408">Iron</keyword>
<comment type="subcellular location">
    <subcellularLocation>
        <location evidence="2">Endoplasmic reticulum membrane</location>
    </subcellularLocation>
    <subcellularLocation>
        <location evidence="1">Microsome membrane</location>
    </subcellularLocation>
</comment>
<dbReference type="InterPro" id="IPR036396">
    <property type="entry name" value="Cyt_P450_sf"/>
</dbReference>
<evidence type="ECO:0000256" key="7">
    <source>
        <dbReference type="ARBA" id="ARBA00022848"/>
    </source>
</evidence>
<dbReference type="Ensembl" id="ENSNGAT00000007141.1">
    <property type="protein sequence ID" value="ENSNGAP00000004445.1"/>
    <property type="gene ID" value="ENSNGAG00000005826.1"/>
</dbReference>
<evidence type="ECO:0000256" key="8">
    <source>
        <dbReference type="ARBA" id="ARBA00023002"/>
    </source>
</evidence>
<proteinExistence type="inferred from homology"/>
<evidence type="ECO:0000256" key="5">
    <source>
        <dbReference type="ARBA" id="ARBA00022723"/>
    </source>
</evidence>
<dbReference type="InterPro" id="IPR050182">
    <property type="entry name" value="Cytochrome_P450_fam2"/>
</dbReference>
<organism evidence="12 13">
    <name type="scientific">Nannospalax galili</name>
    <name type="common">Northern Israeli blind subterranean mole rat</name>
    <name type="synonym">Spalax galili</name>
    <dbReference type="NCBI Taxonomy" id="1026970"/>
    <lineage>
        <taxon>Eukaryota</taxon>
        <taxon>Metazoa</taxon>
        <taxon>Chordata</taxon>
        <taxon>Craniata</taxon>
        <taxon>Vertebrata</taxon>
        <taxon>Euteleostomi</taxon>
        <taxon>Mammalia</taxon>
        <taxon>Eutheria</taxon>
        <taxon>Euarchontoglires</taxon>
        <taxon>Glires</taxon>
        <taxon>Rodentia</taxon>
        <taxon>Myomorpha</taxon>
        <taxon>Muroidea</taxon>
        <taxon>Spalacidae</taxon>
        <taxon>Spalacinae</taxon>
        <taxon>Nannospalax</taxon>
    </lineage>
</organism>
<keyword evidence="5" id="KW-0479">Metal-binding</keyword>
<dbReference type="AlphaFoldDB" id="A0A8C6QKS3"/>
<evidence type="ECO:0000256" key="9">
    <source>
        <dbReference type="ARBA" id="ARBA00023004"/>
    </source>
</evidence>
<dbReference type="GO" id="GO:0005506">
    <property type="term" value="F:iron ion binding"/>
    <property type="evidence" value="ECO:0007669"/>
    <property type="project" value="InterPro"/>
</dbReference>
<dbReference type="GO" id="GO:0016712">
    <property type="term" value="F:oxidoreductase activity, acting on paired donors, with incorporation or reduction of molecular oxygen, reduced flavin or flavoprotein as one donor, and incorporation of one atom of oxygen"/>
    <property type="evidence" value="ECO:0007669"/>
    <property type="project" value="UniProtKB-EC"/>
</dbReference>
<dbReference type="PANTHER" id="PTHR24300:SF400">
    <property type="entry name" value="CYTOCHROME P450 2C9"/>
    <property type="match status" value="1"/>
</dbReference>
<keyword evidence="7" id="KW-0492">Microsome</keyword>